<name>A0A855A7K8_9FIRM</name>
<sequence length="281" mass="32361">MISQEQLIRNFSVMENGEVDFFLGAGASVNSGIPTGGDLIWFFKREIYCIENHISTEKFKDLKLPSTQKLLQDYFDKKGGYPPKYASNEYSFYFQECYNSCIARKRFIESKVTRHNPSLGYLCLADMMIENKVKRVWTTNFDALTETAINIINPQQELLICSSTNSDSIRNFNPTYPSVCKLHGDFRYDNLQNTEDELQKLESTLQEHWLHCLTNRGMIVIGYSGNDESIMILDILCKRTLSSSFKYLQLSKVKESIHSILLLISPKKMVLHAIFSLLLAR</sequence>
<dbReference type="SUPFAM" id="SSF52467">
    <property type="entry name" value="DHS-like NAD/FAD-binding domain"/>
    <property type="match status" value="1"/>
</dbReference>
<dbReference type="Pfam" id="PF13289">
    <property type="entry name" value="SIR2_2"/>
    <property type="match status" value="1"/>
</dbReference>
<protein>
    <submittedName>
        <fullName evidence="1">SIR2 family protein</fullName>
    </submittedName>
</protein>
<organism evidence="1 2">
    <name type="scientific">[Clostridium] leptum DSM 753</name>
    <dbReference type="NCBI Taxonomy" id="428125"/>
    <lineage>
        <taxon>Bacteria</taxon>
        <taxon>Bacillati</taxon>
        <taxon>Bacillota</taxon>
        <taxon>Clostridia</taxon>
        <taxon>Eubacteriales</taxon>
        <taxon>Oscillospiraceae</taxon>
        <taxon>Oscillospiraceae incertae sedis</taxon>
    </lineage>
</organism>
<dbReference type="Proteomes" id="UP000220611">
    <property type="component" value="Unassembled WGS sequence"/>
</dbReference>
<dbReference type="OrthoDB" id="530017at2"/>
<reference evidence="1 2" key="1">
    <citation type="submission" date="2017-07" db="EMBL/GenBank/DDBJ databases">
        <title>Prevalence of linear plasmids in Cutibacterium (Propionibacterium) acnes isolates obtained from prostatic tissue.</title>
        <authorList>
            <person name="Davidsson S."/>
            <person name="Carlsson J."/>
            <person name="Molling P."/>
            <person name="Andren O."/>
            <person name="Andersson S.-O."/>
            <person name="Brzuszkiewicz E."/>
            <person name="Poehlein A."/>
            <person name="Al-Zeer M."/>
            <person name="Brinkmann V."/>
            <person name="Scavenius C."/>
            <person name="Nazipi S."/>
            <person name="Soderquist B."/>
            <person name="Bruggemann H."/>
        </authorList>
    </citation>
    <scope>NUCLEOTIDE SEQUENCE [LARGE SCALE GENOMIC DNA]</scope>
    <source>
        <strain evidence="1 2">DSM 753</strain>
    </source>
</reference>
<keyword evidence="2" id="KW-1185">Reference proteome</keyword>
<dbReference type="InterPro" id="IPR029035">
    <property type="entry name" value="DHS-like_NAD/FAD-binding_dom"/>
</dbReference>
<proteinExistence type="predicted"/>
<dbReference type="AlphaFoldDB" id="A0A855A7K8"/>
<evidence type="ECO:0000313" key="1">
    <source>
        <dbReference type="EMBL" id="PEQ25296.1"/>
    </source>
</evidence>
<dbReference type="Gene3D" id="3.40.50.1220">
    <property type="entry name" value="TPP-binding domain"/>
    <property type="match status" value="1"/>
</dbReference>
<comment type="caution">
    <text evidence="1">The sequence shown here is derived from an EMBL/GenBank/DDBJ whole genome shotgun (WGS) entry which is preliminary data.</text>
</comment>
<accession>A0A855A7K8</accession>
<evidence type="ECO:0000313" key="2">
    <source>
        <dbReference type="Proteomes" id="UP000220611"/>
    </source>
</evidence>
<gene>
    <name evidence="1" type="ORF">CH238_04515</name>
</gene>
<dbReference type="EMBL" id="NOXF01000002">
    <property type="protein sequence ID" value="PEQ25296.1"/>
    <property type="molecule type" value="Genomic_DNA"/>
</dbReference>